<evidence type="ECO:0000313" key="3">
    <source>
        <dbReference type="Proteomes" id="UP000567293"/>
    </source>
</evidence>
<evidence type="ECO:0000259" key="1">
    <source>
        <dbReference type="Pfam" id="PF01370"/>
    </source>
</evidence>
<dbReference type="Proteomes" id="UP000567293">
    <property type="component" value="Unassembled WGS sequence"/>
</dbReference>
<dbReference type="PRINTS" id="PR01713">
    <property type="entry name" value="NUCEPIMERASE"/>
</dbReference>
<dbReference type="InterPro" id="IPR050177">
    <property type="entry name" value="Lipid_A_modif_metabolic_enz"/>
</dbReference>
<keyword evidence="3" id="KW-1185">Reference proteome</keyword>
<evidence type="ECO:0000313" key="2">
    <source>
        <dbReference type="EMBL" id="MBA0084307.1"/>
    </source>
</evidence>
<organism evidence="2 3">
    <name type="scientific">Candidatus Acidiferrum panamense</name>
    <dbReference type="NCBI Taxonomy" id="2741543"/>
    <lineage>
        <taxon>Bacteria</taxon>
        <taxon>Pseudomonadati</taxon>
        <taxon>Acidobacteriota</taxon>
        <taxon>Terriglobia</taxon>
        <taxon>Candidatus Acidiferrales</taxon>
        <taxon>Candidatus Acidiferrum</taxon>
    </lineage>
</organism>
<name>A0A7V8NMY3_9BACT</name>
<dbReference type="PANTHER" id="PTHR43245:SF13">
    <property type="entry name" value="UDP-D-APIOSE_UDP-D-XYLOSE SYNTHASE 2"/>
    <property type="match status" value="1"/>
</dbReference>
<dbReference type="InterPro" id="IPR001509">
    <property type="entry name" value="Epimerase_deHydtase"/>
</dbReference>
<comment type="caution">
    <text evidence="2">The sequence shown here is derived from an EMBL/GenBank/DDBJ whole genome shotgun (WGS) entry which is preliminary data.</text>
</comment>
<dbReference type="CDD" id="cd05256">
    <property type="entry name" value="UDP_AE_SDR_e"/>
    <property type="match status" value="1"/>
</dbReference>
<accession>A0A7V8NMY3</accession>
<gene>
    <name evidence="2" type="ORF">HRJ53_04860</name>
</gene>
<feature type="domain" description="NAD-dependent epimerase/dehydratase" evidence="1">
    <location>
        <begin position="4"/>
        <end position="239"/>
    </location>
</feature>
<dbReference type="EMBL" id="JACDQQ010000472">
    <property type="protein sequence ID" value="MBA0084307.1"/>
    <property type="molecule type" value="Genomic_DNA"/>
</dbReference>
<dbReference type="PANTHER" id="PTHR43245">
    <property type="entry name" value="BIFUNCTIONAL POLYMYXIN RESISTANCE PROTEIN ARNA"/>
    <property type="match status" value="1"/>
</dbReference>
<dbReference type="Gene3D" id="3.40.50.720">
    <property type="entry name" value="NAD(P)-binding Rossmann-like Domain"/>
    <property type="match status" value="1"/>
</dbReference>
<dbReference type="Gene3D" id="3.90.25.10">
    <property type="entry name" value="UDP-galactose 4-epimerase, domain 1"/>
    <property type="match status" value="1"/>
</dbReference>
<dbReference type="AlphaFoldDB" id="A0A7V8NMY3"/>
<dbReference type="SUPFAM" id="SSF51735">
    <property type="entry name" value="NAD(P)-binding Rossmann-fold domains"/>
    <property type="match status" value="1"/>
</dbReference>
<sequence>MRYLVTGGAGFIGSNTVDELVQRGHSVVVLDDFSGGKEENLAEIRNKITIIKGSITDIEVVRKAMHEAEFVLHLAARTSVPRSVKDPLDTNRINVEGTLNVLVAAKELRIKRVVFAASSSAYGETPALPKVETMQPQPISPYGVTKYVGELYGQAFLKCYGLETVSLRYFNIFGPRQDPGSPYSGVLAKFCTAFLEDTPPVVFGDGEQTRDFTFVDNAVHANLLACEAPHAAGKVFNVGCGVRISLNQVLAALREITGKPLQAKYDPPREGDIRDSQADISEARRYLGYEPQAGFEQGLQLTFGWYRESQQKAAAKAEK</sequence>
<proteinExistence type="predicted"/>
<protein>
    <submittedName>
        <fullName evidence="2">SDR family oxidoreductase</fullName>
    </submittedName>
</protein>
<dbReference type="InterPro" id="IPR036291">
    <property type="entry name" value="NAD(P)-bd_dom_sf"/>
</dbReference>
<dbReference type="Pfam" id="PF01370">
    <property type="entry name" value="Epimerase"/>
    <property type="match status" value="1"/>
</dbReference>
<reference evidence="2" key="1">
    <citation type="submission" date="2020-06" db="EMBL/GenBank/DDBJ databases">
        <title>Legume-microbial interactions unlock mineral nutrients during tropical forest succession.</title>
        <authorList>
            <person name="Epihov D.Z."/>
        </authorList>
    </citation>
    <scope>NUCLEOTIDE SEQUENCE [LARGE SCALE GENOMIC DNA]</scope>
    <source>
        <strain evidence="2">Pan2503</strain>
    </source>
</reference>